<comment type="similarity">
    <text evidence="9">Belongs to the MntA antitoxin family.</text>
</comment>
<organism evidence="11 12">
    <name type="scientific">Coraliomargarita algicola</name>
    <dbReference type="NCBI Taxonomy" id="3092156"/>
    <lineage>
        <taxon>Bacteria</taxon>
        <taxon>Pseudomonadati</taxon>
        <taxon>Verrucomicrobiota</taxon>
        <taxon>Opitutia</taxon>
        <taxon>Puniceicoccales</taxon>
        <taxon>Coraliomargaritaceae</taxon>
        <taxon>Coraliomargarita</taxon>
    </lineage>
</organism>
<evidence type="ECO:0000259" key="10">
    <source>
        <dbReference type="Pfam" id="PF01909"/>
    </source>
</evidence>
<evidence type="ECO:0000256" key="5">
    <source>
        <dbReference type="ARBA" id="ARBA00022723"/>
    </source>
</evidence>
<sequence>MLIDDRFRANAHDLCKQFGISRLCVFGSIARGEETSRSDIDFLAEFAAPSPATMPDRYLGFIEEAQKRFKRPVQLMTPRMIRNPHLKRSIERDLTVIHE</sequence>
<dbReference type="Pfam" id="PF01909">
    <property type="entry name" value="NTP_transf_2"/>
    <property type="match status" value="1"/>
</dbReference>
<keyword evidence="7" id="KW-0067">ATP-binding</keyword>
<dbReference type="RefSeq" id="WP_319833829.1">
    <property type="nucleotide sequence ID" value="NZ_CP138858.1"/>
</dbReference>
<evidence type="ECO:0000256" key="7">
    <source>
        <dbReference type="ARBA" id="ARBA00022840"/>
    </source>
</evidence>
<dbReference type="EMBL" id="CP138858">
    <property type="protein sequence ID" value="WPJ96975.1"/>
    <property type="molecule type" value="Genomic_DNA"/>
</dbReference>
<evidence type="ECO:0000256" key="4">
    <source>
        <dbReference type="ARBA" id="ARBA00022695"/>
    </source>
</evidence>
<dbReference type="Proteomes" id="UP001324993">
    <property type="component" value="Chromosome"/>
</dbReference>
<evidence type="ECO:0000313" key="11">
    <source>
        <dbReference type="EMBL" id="WPJ96975.1"/>
    </source>
</evidence>
<protein>
    <submittedName>
        <fullName evidence="11">Nucleotidyltransferase domain-containing protein</fullName>
    </submittedName>
</protein>
<evidence type="ECO:0000256" key="1">
    <source>
        <dbReference type="ARBA" id="ARBA00001946"/>
    </source>
</evidence>
<keyword evidence="3" id="KW-0808">Transferase</keyword>
<evidence type="ECO:0000256" key="3">
    <source>
        <dbReference type="ARBA" id="ARBA00022679"/>
    </source>
</evidence>
<dbReference type="PANTHER" id="PTHR33571">
    <property type="entry name" value="SSL8005 PROTEIN"/>
    <property type="match status" value="1"/>
</dbReference>
<dbReference type="InterPro" id="IPR002934">
    <property type="entry name" value="Polymerase_NTP_transf_dom"/>
</dbReference>
<evidence type="ECO:0000256" key="2">
    <source>
        <dbReference type="ARBA" id="ARBA00022649"/>
    </source>
</evidence>
<dbReference type="InterPro" id="IPR052038">
    <property type="entry name" value="Type-VII_TA_antitoxin"/>
</dbReference>
<dbReference type="Gene3D" id="3.30.460.10">
    <property type="entry name" value="Beta Polymerase, domain 2"/>
    <property type="match status" value="1"/>
</dbReference>
<gene>
    <name evidence="11" type="ORF">SH580_04540</name>
</gene>
<evidence type="ECO:0000256" key="6">
    <source>
        <dbReference type="ARBA" id="ARBA00022741"/>
    </source>
</evidence>
<keyword evidence="6" id="KW-0547">Nucleotide-binding</keyword>
<keyword evidence="8" id="KW-0460">Magnesium</keyword>
<evidence type="ECO:0000256" key="9">
    <source>
        <dbReference type="ARBA" id="ARBA00038276"/>
    </source>
</evidence>
<reference evidence="11 12" key="1">
    <citation type="submission" date="2023-11" db="EMBL/GenBank/DDBJ databases">
        <title>Coraliomargarita sp. nov., isolated from marine algae.</title>
        <authorList>
            <person name="Lee J.K."/>
            <person name="Baek J.H."/>
            <person name="Kim J.M."/>
            <person name="Choi D.G."/>
            <person name="Jeon C.O."/>
        </authorList>
    </citation>
    <scope>NUCLEOTIDE SEQUENCE [LARGE SCALE GENOMIC DNA]</scope>
    <source>
        <strain evidence="11 12">J2-16</strain>
    </source>
</reference>
<feature type="domain" description="Polymerase nucleotidyl transferase" evidence="10">
    <location>
        <begin position="13"/>
        <end position="93"/>
    </location>
</feature>
<accession>A0ABZ0RL84</accession>
<name>A0ABZ0RL84_9BACT</name>
<comment type="cofactor">
    <cofactor evidence="1">
        <name>Mg(2+)</name>
        <dbReference type="ChEBI" id="CHEBI:18420"/>
    </cofactor>
</comment>
<keyword evidence="2" id="KW-1277">Toxin-antitoxin system</keyword>
<keyword evidence="12" id="KW-1185">Reference proteome</keyword>
<dbReference type="SUPFAM" id="SSF81301">
    <property type="entry name" value="Nucleotidyltransferase"/>
    <property type="match status" value="1"/>
</dbReference>
<keyword evidence="5" id="KW-0479">Metal-binding</keyword>
<keyword evidence="4" id="KW-0548">Nucleotidyltransferase</keyword>
<evidence type="ECO:0000313" key="12">
    <source>
        <dbReference type="Proteomes" id="UP001324993"/>
    </source>
</evidence>
<proteinExistence type="inferred from homology"/>
<dbReference type="PANTHER" id="PTHR33571:SF14">
    <property type="entry name" value="PROTEIN ADENYLYLTRANSFERASE MJ0435-RELATED"/>
    <property type="match status" value="1"/>
</dbReference>
<dbReference type="InterPro" id="IPR043519">
    <property type="entry name" value="NT_sf"/>
</dbReference>
<dbReference type="CDD" id="cd05403">
    <property type="entry name" value="NT_KNTase_like"/>
    <property type="match status" value="1"/>
</dbReference>
<evidence type="ECO:0000256" key="8">
    <source>
        <dbReference type="ARBA" id="ARBA00022842"/>
    </source>
</evidence>